<comment type="caution">
    <text evidence="1">The sequence shown here is derived from an EMBL/GenBank/DDBJ whole genome shotgun (WGS) entry which is preliminary data.</text>
</comment>
<dbReference type="PANTHER" id="PTHR39550">
    <property type="entry name" value="SLL0658 PROTEIN"/>
    <property type="match status" value="1"/>
</dbReference>
<dbReference type="RefSeq" id="WP_353302925.1">
    <property type="nucleotide sequence ID" value="NZ_BAABWN010000006.1"/>
</dbReference>
<gene>
    <name evidence="1" type="ORF">NBRC116591_20630</name>
</gene>
<sequence>MSRIVVSDTTAITHLAKIGELDILQKLYMEILIPEAVYTELTQVKKTQPGALLVLNSKWIKVVKIKNRAVVTKLSKHLDLGESEAIALSIELQSDVLIMDEVAGRNIAKKLGRNIIGMVGILLEAKKKGYIVSVRPYLDKLRATGFRLGEEIYQLALKISQESQVN</sequence>
<dbReference type="EMBL" id="BAABWN010000006">
    <property type="protein sequence ID" value="GAA6168252.1"/>
    <property type="molecule type" value="Genomic_DNA"/>
</dbReference>
<keyword evidence="2" id="KW-1185">Reference proteome</keyword>
<reference evidence="1 2" key="1">
    <citation type="submission" date="2024-04" db="EMBL/GenBank/DDBJ databases">
        <title>Draft genome sequence of Sessilibacter corallicola NBRC 116591.</title>
        <authorList>
            <person name="Miyakawa T."/>
            <person name="Kusuya Y."/>
            <person name="Miura T."/>
        </authorList>
    </citation>
    <scope>NUCLEOTIDE SEQUENCE [LARGE SCALE GENOMIC DNA]</scope>
    <source>
        <strain evidence="1 2">KU-00831-HH</strain>
    </source>
</reference>
<proteinExistence type="predicted"/>
<evidence type="ECO:0000313" key="2">
    <source>
        <dbReference type="Proteomes" id="UP001465153"/>
    </source>
</evidence>
<evidence type="ECO:0000313" key="1">
    <source>
        <dbReference type="EMBL" id="GAA6168252.1"/>
    </source>
</evidence>
<name>A0ABQ0A9C4_9GAMM</name>
<dbReference type="PANTHER" id="PTHR39550:SF1">
    <property type="entry name" value="SLL0658 PROTEIN"/>
    <property type="match status" value="1"/>
</dbReference>
<protein>
    <submittedName>
        <fullName evidence="1">DUF3368 domain-containing protein</fullName>
    </submittedName>
</protein>
<accession>A0ABQ0A9C4</accession>
<dbReference type="Proteomes" id="UP001465153">
    <property type="component" value="Unassembled WGS sequence"/>
</dbReference>
<organism evidence="1 2">
    <name type="scientific">Sessilibacter corallicola</name>
    <dbReference type="NCBI Taxonomy" id="2904075"/>
    <lineage>
        <taxon>Bacteria</taxon>
        <taxon>Pseudomonadati</taxon>
        <taxon>Pseudomonadota</taxon>
        <taxon>Gammaproteobacteria</taxon>
        <taxon>Cellvibrionales</taxon>
        <taxon>Cellvibrionaceae</taxon>
        <taxon>Sessilibacter</taxon>
    </lineage>
</organism>
<dbReference type="Pfam" id="PF11848">
    <property type="entry name" value="DUF3368"/>
    <property type="match status" value="1"/>
</dbReference>
<dbReference type="InterPro" id="IPR021799">
    <property type="entry name" value="PIN-like_prokaryotic"/>
</dbReference>